<protein>
    <submittedName>
        <fullName evidence="1">Virulence factor SrfB</fullName>
    </submittedName>
</protein>
<sequence length="1001" mass="112189">MLATITDYKQKITLIQDSGIQFLDFALKPAIDSELPNKFVRKSANGPLLRLNYHPDNGKYSLLVPGAAPEIVKPEFSFPLEQSLQLLNKIWLPLPFLRFNPPRTFLNGPDNWARVQILLLETPDQDGNTLRVTMAFDTKAYPEGHANESLAPNENDIKSGLSFALAYHNEELAEFLDLTWVDGWLREVFTQQAGEQEARSARHITASLREFEYQAHYLNLLELLGSQIGVPEIKINARSGQQPVVNVDLILDVGNSHTCGILVEDHHDESHGLQQSYELQIRDLSEPHSLYNELFESRVEFAQAKFGKQNFSVESGRDDAFIWPAITRVGREASRMALHRLGTEGSTGLSSPRRYLWDEESYAPGWRFNETATAQTDEPPATALPLTHLLNDEGQPLYSLPLDERLPVFSPHYSRSSLMTLMLSELLAQALMQINSAAQRLKMTHSNAPRQLRAIILTLPSAMPKPEREIFRRRMHEAIALVWKSMGWHPADDPFASASDRAKSQIPVPGVQMEWDEATCGQMVYLYNETQVNFGGRTAAFFASMARPDKQLAAGEVAGKTVRIASIDIGGGTTDLAITQYWLDDGVGNNVKISPRLLFREGFKVAGDDILLDVIQLYILPALQARLKKAAVTNSDALMDKLFGNDGRMDGQSTLRQQATLQIFMPIGRAILAAYENFDPLDANAEIEASFGELLLQRPTQKVLDYINSEVQRELPADAGEFDILQLPLVLKLSKLHGEFLSHRMSITQNLRSLSEVVSLYACDVLLLTGRPARFPGIQALFRHLQPLPNNRILSLDGYHTSDWYPFNKHGRIDNPKSTAAVGAMLCLLALDLRLAGFYFKAGDFQPYSTIRYLGMLDSRDALSEENVYYRDIDLDSRDFALPTESRFQVTGALCLGFRQLDNDRWPASPLYTLSIVDQELARKVAGDSVLHVRLKLTQGEAQQSDKQTENSPERFEIADAVLQDGSPVPLHHLRLKLNTLASHGSGSTHYWIDSGSVFRK</sequence>
<dbReference type="PIRSF" id="PIRSF034585">
    <property type="entry name" value="SrfB"/>
    <property type="match status" value="1"/>
</dbReference>
<reference evidence="1 2" key="1">
    <citation type="submission" date="2017-10" db="EMBL/GenBank/DDBJ databases">
        <authorList>
            <person name="Banno H."/>
            <person name="Chua N.-H."/>
        </authorList>
    </citation>
    <scope>NUCLEOTIDE SEQUENCE [LARGE SCALE GENOMIC DNA]</scope>
    <source>
        <strain evidence="1 2">SCPM-O-B-7607</strain>
    </source>
</reference>
<dbReference type="Pfam" id="PF07520">
    <property type="entry name" value="SrfB"/>
    <property type="match status" value="1"/>
</dbReference>
<dbReference type="GeneID" id="89596914"/>
<dbReference type="EMBL" id="PEHN01000015">
    <property type="protein sequence ID" value="PHZ26773.1"/>
    <property type="molecule type" value="Genomic_DNA"/>
</dbReference>
<evidence type="ECO:0000313" key="2">
    <source>
        <dbReference type="Proteomes" id="UP000229378"/>
    </source>
</evidence>
<comment type="caution">
    <text evidence="1">The sequence shown here is derived from an EMBL/GenBank/DDBJ whole genome shotgun (WGS) entry which is preliminary data.</text>
</comment>
<dbReference type="RefSeq" id="WP_005276693.1">
    <property type="nucleotide sequence ID" value="NZ_CABHPV010000176.1"/>
</dbReference>
<evidence type="ECO:0000313" key="1">
    <source>
        <dbReference type="EMBL" id="PHZ26773.1"/>
    </source>
</evidence>
<proteinExistence type="predicted"/>
<dbReference type="Proteomes" id="UP000229378">
    <property type="component" value="Unassembled WGS sequence"/>
</dbReference>
<accession>A0A2G4U0G3</accession>
<dbReference type="InterPro" id="IPR009216">
    <property type="entry name" value="Virulence_factor_SrfB"/>
</dbReference>
<gene>
    <name evidence="1" type="ORF">CS533_14375</name>
</gene>
<dbReference type="AlphaFoldDB" id="A0A2G4U0G3"/>
<organism evidence="1 2">
    <name type="scientific">Yersinia bercovieri</name>
    <dbReference type="NCBI Taxonomy" id="634"/>
    <lineage>
        <taxon>Bacteria</taxon>
        <taxon>Pseudomonadati</taxon>
        <taxon>Pseudomonadota</taxon>
        <taxon>Gammaproteobacteria</taxon>
        <taxon>Enterobacterales</taxon>
        <taxon>Yersiniaceae</taxon>
        <taxon>Yersinia</taxon>
    </lineage>
</organism>
<name>A0A2G4U0G3_YERBE</name>